<dbReference type="GO" id="GO:0003700">
    <property type="term" value="F:DNA-binding transcription factor activity"/>
    <property type="evidence" value="ECO:0007669"/>
    <property type="project" value="InterPro"/>
</dbReference>
<dbReference type="InterPro" id="IPR009057">
    <property type="entry name" value="Homeodomain-like_sf"/>
</dbReference>
<evidence type="ECO:0000256" key="2">
    <source>
        <dbReference type="ARBA" id="ARBA00023125"/>
    </source>
</evidence>
<dbReference type="SUPFAM" id="SSF46689">
    <property type="entry name" value="Homeodomain-like"/>
    <property type="match status" value="1"/>
</dbReference>
<dbReference type="InterPro" id="IPR020449">
    <property type="entry name" value="Tscrpt_reg_AraC-type_HTH"/>
</dbReference>
<sequence length="298" mass="35153">MMNPQITVEADGESWFLELEPNRLHHSRFTQEHHFPLHTHPAYHLILVDRRGCTLHIPQLTPVECPVRSLLLLNPEVPHRFTFGARDCEHSSFIWRFRSRDGRYWLKPLQLLDGRREEPPRPYLLKVLSPVQASAYMRMHREAESYLHARSGFVTSLKLFRLWTLGMELLSEDYWMHEVISSDSGDFLIERIYRLIEDNFCYPWLSVSYLADELGKNANYLNTVFSAREGIGIGQAIRNRRLEQAKVMLESTSWRIREISEQCGFTRQNYFTQAFRRSTGLTPLEYRRRTGARPEAAR</sequence>
<dbReference type="OrthoDB" id="629929at2"/>
<evidence type="ECO:0000256" key="1">
    <source>
        <dbReference type="ARBA" id="ARBA00023015"/>
    </source>
</evidence>
<dbReference type="PROSITE" id="PS00041">
    <property type="entry name" value="HTH_ARAC_FAMILY_1"/>
    <property type="match status" value="1"/>
</dbReference>
<protein>
    <submittedName>
        <fullName evidence="5">AraC-like DNA-binding protein</fullName>
    </submittedName>
</protein>
<dbReference type="RefSeq" id="WP_116883389.1">
    <property type="nucleotide sequence ID" value="NZ_CABMMC010000284.1"/>
</dbReference>
<feature type="domain" description="HTH araC/xylS-type" evidence="4">
    <location>
        <begin position="190"/>
        <end position="289"/>
    </location>
</feature>
<dbReference type="Proteomes" id="UP000245959">
    <property type="component" value="Unassembled WGS sequence"/>
</dbReference>
<organism evidence="5 6">
    <name type="scientific">Victivallis vadensis</name>
    <dbReference type="NCBI Taxonomy" id="172901"/>
    <lineage>
        <taxon>Bacteria</taxon>
        <taxon>Pseudomonadati</taxon>
        <taxon>Lentisphaerota</taxon>
        <taxon>Lentisphaeria</taxon>
        <taxon>Victivallales</taxon>
        <taxon>Victivallaceae</taxon>
        <taxon>Victivallis</taxon>
    </lineage>
</organism>
<accession>A0A2U1B4F1</accession>
<dbReference type="PANTHER" id="PTHR43280">
    <property type="entry name" value="ARAC-FAMILY TRANSCRIPTIONAL REGULATOR"/>
    <property type="match status" value="1"/>
</dbReference>
<evidence type="ECO:0000313" key="6">
    <source>
        <dbReference type="Proteomes" id="UP000245959"/>
    </source>
</evidence>
<dbReference type="InterPro" id="IPR003313">
    <property type="entry name" value="AraC-bd"/>
</dbReference>
<dbReference type="AlphaFoldDB" id="A0A2U1B4F1"/>
<dbReference type="SMART" id="SM00342">
    <property type="entry name" value="HTH_ARAC"/>
    <property type="match status" value="1"/>
</dbReference>
<dbReference type="EMBL" id="QEKH01000008">
    <property type="protein sequence ID" value="PVY43482.1"/>
    <property type="molecule type" value="Genomic_DNA"/>
</dbReference>
<evidence type="ECO:0000259" key="4">
    <source>
        <dbReference type="PROSITE" id="PS01124"/>
    </source>
</evidence>
<dbReference type="Pfam" id="PF02311">
    <property type="entry name" value="AraC_binding"/>
    <property type="match status" value="1"/>
</dbReference>
<keyword evidence="3" id="KW-0804">Transcription</keyword>
<keyword evidence="1" id="KW-0805">Transcription regulation</keyword>
<dbReference type="PROSITE" id="PS01124">
    <property type="entry name" value="HTH_ARAC_FAMILY_2"/>
    <property type="match status" value="1"/>
</dbReference>
<dbReference type="InterPro" id="IPR018062">
    <property type="entry name" value="HTH_AraC-typ_CS"/>
</dbReference>
<keyword evidence="2 5" id="KW-0238">DNA-binding</keyword>
<dbReference type="PANTHER" id="PTHR43280:SF2">
    <property type="entry name" value="HTH-TYPE TRANSCRIPTIONAL REGULATOR EXSA"/>
    <property type="match status" value="1"/>
</dbReference>
<dbReference type="InterPro" id="IPR037923">
    <property type="entry name" value="HTH-like"/>
</dbReference>
<keyword evidence="6" id="KW-1185">Reference proteome</keyword>
<dbReference type="GO" id="GO:0043565">
    <property type="term" value="F:sequence-specific DNA binding"/>
    <property type="evidence" value="ECO:0007669"/>
    <property type="project" value="InterPro"/>
</dbReference>
<dbReference type="InterPro" id="IPR018060">
    <property type="entry name" value="HTH_AraC"/>
</dbReference>
<dbReference type="SUPFAM" id="SSF51215">
    <property type="entry name" value="Regulatory protein AraC"/>
    <property type="match status" value="1"/>
</dbReference>
<comment type="caution">
    <text evidence="5">The sequence shown here is derived from an EMBL/GenBank/DDBJ whole genome shotgun (WGS) entry which is preliminary data.</text>
</comment>
<dbReference type="PRINTS" id="PR00032">
    <property type="entry name" value="HTHARAC"/>
</dbReference>
<name>A0A2U1B4F1_9BACT</name>
<reference evidence="5 6" key="1">
    <citation type="submission" date="2018-04" db="EMBL/GenBank/DDBJ databases">
        <title>Genomic Encyclopedia of Type Strains, Phase IV (KMG-IV): sequencing the most valuable type-strain genomes for metagenomic binning, comparative biology and taxonomic classification.</title>
        <authorList>
            <person name="Goeker M."/>
        </authorList>
    </citation>
    <scope>NUCLEOTIDE SEQUENCE [LARGE SCALE GENOMIC DNA]</scope>
    <source>
        <strain evidence="5 6">DSM 14823</strain>
    </source>
</reference>
<dbReference type="GeneID" id="78294693"/>
<proteinExistence type="predicted"/>
<evidence type="ECO:0000256" key="3">
    <source>
        <dbReference type="ARBA" id="ARBA00023163"/>
    </source>
</evidence>
<gene>
    <name evidence="5" type="ORF">C8D82_1087</name>
</gene>
<evidence type="ECO:0000313" key="5">
    <source>
        <dbReference type="EMBL" id="PVY43482.1"/>
    </source>
</evidence>
<dbReference type="Pfam" id="PF12833">
    <property type="entry name" value="HTH_18"/>
    <property type="match status" value="1"/>
</dbReference>
<dbReference type="Gene3D" id="1.10.10.60">
    <property type="entry name" value="Homeodomain-like"/>
    <property type="match status" value="1"/>
</dbReference>